<evidence type="ECO:0000256" key="1">
    <source>
        <dbReference type="SAM" id="MobiDB-lite"/>
    </source>
</evidence>
<evidence type="ECO:0000313" key="4">
    <source>
        <dbReference type="Proteomes" id="UP000467841"/>
    </source>
</evidence>
<accession>A0A6D2IRZ0</accession>
<gene>
    <name evidence="3" type="ORF">MERR_LOCUS19100</name>
</gene>
<keyword evidence="4" id="KW-1185">Reference proteome</keyword>
<dbReference type="InterPro" id="IPR017451">
    <property type="entry name" value="F-box-assoc_interact_dom"/>
</dbReference>
<dbReference type="Gene3D" id="1.20.1280.50">
    <property type="match status" value="1"/>
</dbReference>
<dbReference type="CDD" id="cd22157">
    <property type="entry name" value="F-box_AtFBW1-like"/>
    <property type="match status" value="1"/>
</dbReference>
<dbReference type="PANTHER" id="PTHR31111:SF119">
    <property type="entry name" value="F-BOX DOMAIN-CONTAINING PROTEIN"/>
    <property type="match status" value="1"/>
</dbReference>
<dbReference type="AlphaFoldDB" id="A0A6D2IRZ0"/>
<dbReference type="NCBIfam" id="TIGR01640">
    <property type="entry name" value="F_box_assoc_1"/>
    <property type="match status" value="1"/>
</dbReference>
<dbReference type="InterPro" id="IPR036047">
    <property type="entry name" value="F-box-like_dom_sf"/>
</dbReference>
<feature type="domain" description="F-box" evidence="2">
    <location>
        <begin position="18"/>
        <end position="64"/>
    </location>
</feature>
<proteinExistence type="predicted"/>
<evidence type="ECO:0000313" key="3">
    <source>
        <dbReference type="EMBL" id="CAA7031865.1"/>
    </source>
</evidence>
<reference evidence="3" key="1">
    <citation type="submission" date="2020-01" db="EMBL/GenBank/DDBJ databases">
        <authorList>
            <person name="Mishra B."/>
        </authorList>
    </citation>
    <scope>NUCLEOTIDE SEQUENCE [LARGE SCALE GENOMIC DNA]</scope>
</reference>
<dbReference type="Pfam" id="PF08268">
    <property type="entry name" value="FBA_3"/>
    <property type="match status" value="1"/>
</dbReference>
<dbReference type="InterPro" id="IPR013187">
    <property type="entry name" value="F-box-assoc_dom_typ3"/>
</dbReference>
<dbReference type="SUPFAM" id="SSF81383">
    <property type="entry name" value="F-box domain"/>
    <property type="match status" value="1"/>
</dbReference>
<dbReference type="PROSITE" id="PS50181">
    <property type="entry name" value="FBOX"/>
    <property type="match status" value="1"/>
</dbReference>
<feature type="compositionally biased region" description="Basic residues" evidence="1">
    <location>
        <begin position="1"/>
        <end position="16"/>
    </location>
</feature>
<dbReference type="Pfam" id="PF00646">
    <property type="entry name" value="F-box"/>
    <property type="match status" value="1"/>
</dbReference>
<organism evidence="3 4">
    <name type="scientific">Microthlaspi erraticum</name>
    <dbReference type="NCBI Taxonomy" id="1685480"/>
    <lineage>
        <taxon>Eukaryota</taxon>
        <taxon>Viridiplantae</taxon>
        <taxon>Streptophyta</taxon>
        <taxon>Embryophyta</taxon>
        <taxon>Tracheophyta</taxon>
        <taxon>Spermatophyta</taxon>
        <taxon>Magnoliopsida</taxon>
        <taxon>eudicotyledons</taxon>
        <taxon>Gunneridae</taxon>
        <taxon>Pentapetalae</taxon>
        <taxon>rosids</taxon>
        <taxon>malvids</taxon>
        <taxon>Brassicales</taxon>
        <taxon>Brassicaceae</taxon>
        <taxon>Coluteocarpeae</taxon>
        <taxon>Microthlaspi</taxon>
    </lineage>
</organism>
<dbReference type="SMART" id="SM00256">
    <property type="entry name" value="FBOX"/>
    <property type="match status" value="1"/>
</dbReference>
<dbReference type="OrthoDB" id="687122at2759"/>
<sequence>MEHKEKKKPISKRRKTQSISTSSFPLDLTRDILSRLPEKSTARFRCVSKLWSSIITDPNFITLLETRRPRPTLLLCLKKDDELFAFSVPQHTQNSNTTYSSSLPIDIYHTKLPGEYSYLSPTESVHGLICFQESQNPIFMIWNPSMRSIVTLLNANTHKSWKKVAVFLGYDPIEGKHKVMCIRYKKTNYVCRVLTLGSAQESWRTVRTNHKHSAGYQTYGRCINGVIYYLADHENTFEFVLMSFDVRSEKFGMIKLRSDMHVSDIREDVLITYEGSIACADEDNHKRLWILEDAEKHNWSSQDFLVPLRHRDKSLKAKFNLLGFTHAGEFVYVPTKFRESRYILFCDPVRNSCRRFEFKGVKHDGVGKTHLYGFPNHIESQMSL</sequence>
<feature type="region of interest" description="Disordered" evidence="1">
    <location>
        <begin position="1"/>
        <end position="21"/>
    </location>
</feature>
<dbReference type="EMBL" id="CACVBM020001113">
    <property type="protein sequence ID" value="CAA7031865.1"/>
    <property type="molecule type" value="Genomic_DNA"/>
</dbReference>
<dbReference type="InterPro" id="IPR001810">
    <property type="entry name" value="F-box_dom"/>
</dbReference>
<evidence type="ECO:0000259" key="2">
    <source>
        <dbReference type="PROSITE" id="PS50181"/>
    </source>
</evidence>
<dbReference type="Proteomes" id="UP000467841">
    <property type="component" value="Unassembled WGS sequence"/>
</dbReference>
<name>A0A6D2IRZ0_9BRAS</name>
<protein>
    <recommendedName>
        <fullName evidence="2">F-box domain-containing protein</fullName>
    </recommendedName>
</protein>
<comment type="caution">
    <text evidence="3">The sequence shown here is derived from an EMBL/GenBank/DDBJ whole genome shotgun (WGS) entry which is preliminary data.</text>
</comment>
<dbReference type="PANTHER" id="PTHR31111">
    <property type="entry name" value="BNAA05G37150D PROTEIN-RELATED"/>
    <property type="match status" value="1"/>
</dbReference>